<keyword evidence="2" id="KW-0106">Calcium</keyword>
<dbReference type="PROSITE" id="PS50902">
    <property type="entry name" value="FLAVODOXIN_LIKE"/>
    <property type="match status" value="1"/>
</dbReference>
<dbReference type="SUPFAM" id="SSF47473">
    <property type="entry name" value="EF-hand"/>
    <property type="match status" value="1"/>
</dbReference>
<comment type="similarity">
    <text evidence="1">Belongs to the WrbA family.</text>
</comment>
<feature type="region of interest" description="Disordered" evidence="3">
    <location>
        <begin position="1"/>
        <end position="35"/>
    </location>
</feature>
<feature type="transmembrane region" description="Helical" evidence="4">
    <location>
        <begin position="434"/>
        <end position="459"/>
    </location>
</feature>
<gene>
    <name evidence="7" type="ORF">Plil01_001095900</name>
</gene>
<accession>A0A9W6U5G6</accession>
<dbReference type="Proteomes" id="UP001165083">
    <property type="component" value="Unassembled WGS sequence"/>
</dbReference>
<dbReference type="AlphaFoldDB" id="A0A9W6U5G6"/>
<evidence type="ECO:0000256" key="4">
    <source>
        <dbReference type="SAM" id="Phobius"/>
    </source>
</evidence>
<evidence type="ECO:0000259" key="5">
    <source>
        <dbReference type="PROSITE" id="PS50222"/>
    </source>
</evidence>
<sequence>MLRPPKSARIGLNQHKQSVSSKKRSRTQLENGSGEALRRRKATLFAAVAARRLKARRPLSLNEEIGEEYMRRLRALFHASDADEDNAVTPNELLVLLELMGGTAAEARAFSATASGTLNRQDQVITFDAFLEMCRPLIVRCAQERRQLPPTSFVARCKPLKNAYQRCDTDGSHEISRTELEIALQKLGLVVSDEELDCIQTRLDPNGDGLIEWSDFLYTAWQDSLDAPGTSSSALHKYFSVDLFTELPSFIRASPDRQRRQQTRKRLRRGAVSESSSEVSGEPKSYLSRMERVGVEFLTRVSKERMKRVKRATLALSLSARFGKKNRTSQLQPVNHDQRSESILPSPKLLVPAKRRPSLLGNLQLQKQGSKQIIIPERRYGFSSDTMWQLRFIEWAGTLFGFLTGLVSGLVSMGLETLLPPYLTMDEVWGFNKYVLLINIAVSLLEVTVLYVIAVACAFRLTVSAGLTLYPLDHEREFLARAVARAALQVGHRKNTLFGMDPMRGSPKLVLFMTYLVYKSKRYVVKFLLKLFIKRVLWRAAARSTLSATVLPIQGLFNAWTLRRVLRNCRINIIGPPCAIAALESFLLEDACFKPSQRVDYMRAMGCCLVCKRLVHPNVEIMVEHLRHRWINVDSWPVEDAGCTCLVEIAGTCPAHALDDVELFLANLRSLGTTAVAATAASRTASSSSLLLLSPYHLRNLLFLLIVALVIDGSLDWGERRFYVRACEAASVQNHWSGVLKLKEAFVHGHGLDVDTIFALVQFEEEDADARSTEDSSSVPWRESLSQAPSSLTMTKVAIIIYSMYGHVATLAETVKSGVESVEDVEATILQVPETLPEVVLEKMHAPPKKDYPIATPDALTEFDGILWGMPTRFGMMPAQVKAFFDGCGGLWAKGALVGKTTGIFFSCGSQGGGNESTAMNTTTFFAHQGMTFVPLGVRARHLHTLDEVVGGGKWGAGTYAGTGDRQPSERELGTAKIQGESFAQITKKLFP</sequence>
<dbReference type="GO" id="GO:0016020">
    <property type="term" value="C:membrane"/>
    <property type="evidence" value="ECO:0007669"/>
    <property type="project" value="TreeGrafter"/>
</dbReference>
<feature type="region of interest" description="Disordered" evidence="3">
    <location>
        <begin position="254"/>
        <end position="285"/>
    </location>
</feature>
<dbReference type="Pfam" id="PF03358">
    <property type="entry name" value="FMN_red"/>
    <property type="match status" value="1"/>
</dbReference>
<feature type="compositionally biased region" description="Basic residues" evidence="3">
    <location>
        <begin position="260"/>
        <end position="269"/>
    </location>
</feature>
<evidence type="ECO:0000256" key="2">
    <source>
        <dbReference type="ARBA" id="ARBA00022837"/>
    </source>
</evidence>
<dbReference type="InterPro" id="IPR008254">
    <property type="entry name" value="Flavodoxin/NO_synth"/>
</dbReference>
<dbReference type="GO" id="GO:0005509">
    <property type="term" value="F:calcium ion binding"/>
    <property type="evidence" value="ECO:0007669"/>
    <property type="project" value="InterPro"/>
</dbReference>
<dbReference type="InterPro" id="IPR029039">
    <property type="entry name" value="Flavoprotein-like_sf"/>
</dbReference>
<dbReference type="Pfam" id="PF13499">
    <property type="entry name" value="EF-hand_7"/>
    <property type="match status" value="1"/>
</dbReference>
<dbReference type="InterPro" id="IPR018247">
    <property type="entry name" value="EF_Hand_1_Ca_BS"/>
</dbReference>
<feature type="transmembrane region" description="Helical" evidence="4">
    <location>
        <begin position="392"/>
        <end position="414"/>
    </location>
</feature>
<dbReference type="Gene3D" id="1.10.238.10">
    <property type="entry name" value="EF-hand"/>
    <property type="match status" value="1"/>
</dbReference>
<dbReference type="PROSITE" id="PS00018">
    <property type="entry name" value="EF_HAND_1"/>
    <property type="match status" value="3"/>
</dbReference>
<name>A0A9W6U5G6_9STRA</name>
<evidence type="ECO:0000256" key="1">
    <source>
        <dbReference type="ARBA" id="ARBA00006961"/>
    </source>
</evidence>
<evidence type="ECO:0000259" key="6">
    <source>
        <dbReference type="PROSITE" id="PS50902"/>
    </source>
</evidence>
<dbReference type="EMBL" id="BSXW01000600">
    <property type="protein sequence ID" value="GMF26350.1"/>
    <property type="molecule type" value="Genomic_DNA"/>
</dbReference>
<dbReference type="OrthoDB" id="26525at2759"/>
<dbReference type="NCBIfam" id="NF002999">
    <property type="entry name" value="PRK03767.1"/>
    <property type="match status" value="1"/>
</dbReference>
<protein>
    <submittedName>
        <fullName evidence="7">Unnamed protein product</fullName>
    </submittedName>
</protein>
<dbReference type="PANTHER" id="PTHR30546">
    <property type="entry name" value="FLAVODOXIN-RELATED PROTEIN WRBA-RELATED"/>
    <property type="match status" value="1"/>
</dbReference>
<evidence type="ECO:0000313" key="7">
    <source>
        <dbReference type="EMBL" id="GMF26350.1"/>
    </source>
</evidence>
<dbReference type="GO" id="GO:0003955">
    <property type="term" value="F:NAD(P)H dehydrogenase (quinone) activity"/>
    <property type="evidence" value="ECO:0007669"/>
    <property type="project" value="InterPro"/>
</dbReference>
<keyword evidence="4" id="KW-0472">Membrane</keyword>
<feature type="domain" description="Flavodoxin-like" evidence="6">
    <location>
        <begin position="797"/>
        <end position="983"/>
    </location>
</feature>
<dbReference type="InterPro" id="IPR011992">
    <property type="entry name" value="EF-hand-dom_pair"/>
</dbReference>
<evidence type="ECO:0000256" key="3">
    <source>
        <dbReference type="SAM" id="MobiDB-lite"/>
    </source>
</evidence>
<organism evidence="7 8">
    <name type="scientific">Phytophthora lilii</name>
    <dbReference type="NCBI Taxonomy" id="2077276"/>
    <lineage>
        <taxon>Eukaryota</taxon>
        <taxon>Sar</taxon>
        <taxon>Stramenopiles</taxon>
        <taxon>Oomycota</taxon>
        <taxon>Peronosporomycetes</taxon>
        <taxon>Peronosporales</taxon>
        <taxon>Peronosporaceae</taxon>
        <taxon>Phytophthora</taxon>
    </lineage>
</organism>
<dbReference type="PANTHER" id="PTHR30546:SF23">
    <property type="entry name" value="FLAVOPROTEIN-LIKE PROTEIN YCP4-RELATED"/>
    <property type="match status" value="1"/>
</dbReference>
<comment type="caution">
    <text evidence="7">The sequence shown here is derived from an EMBL/GenBank/DDBJ whole genome shotgun (WGS) entry which is preliminary data.</text>
</comment>
<dbReference type="NCBIfam" id="NF047767">
    <property type="entry name" value="LBF_2804_fam"/>
    <property type="match status" value="1"/>
</dbReference>
<feature type="domain" description="EF-hand" evidence="5">
    <location>
        <begin position="155"/>
        <end position="190"/>
    </location>
</feature>
<reference evidence="7" key="1">
    <citation type="submission" date="2023-04" db="EMBL/GenBank/DDBJ databases">
        <title>Phytophthora lilii NBRC 32176.</title>
        <authorList>
            <person name="Ichikawa N."/>
            <person name="Sato H."/>
            <person name="Tonouchi N."/>
        </authorList>
    </citation>
    <scope>NUCLEOTIDE SEQUENCE</scope>
    <source>
        <strain evidence="7">NBRC 32176</strain>
    </source>
</reference>
<dbReference type="GO" id="GO:0010181">
    <property type="term" value="F:FMN binding"/>
    <property type="evidence" value="ECO:0007669"/>
    <property type="project" value="InterPro"/>
</dbReference>
<dbReference type="FunFam" id="3.40.50.360:FF:000001">
    <property type="entry name" value="NAD(P)H dehydrogenase (Quinone) FQR1-like"/>
    <property type="match status" value="1"/>
</dbReference>
<dbReference type="PROSITE" id="PS50222">
    <property type="entry name" value="EF_HAND_2"/>
    <property type="match status" value="2"/>
</dbReference>
<keyword evidence="8" id="KW-1185">Reference proteome</keyword>
<dbReference type="InterPro" id="IPR010089">
    <property type="entry name" value="Flavoprotein_WrbA-like"/>
</dbReference>
<keyword evidence="4" id="KW-1133">Transmembrane helix</keyword>
<dbReference type="InterPro" id="IPR005025">
    <property type="entry name" value="FMN_Rdtase-like_dom"/>
</dbReference>
<evidence type="ECO:0000313" key="8">
    <source>
        <dbReference type="Proteomes" id="UP001165083"/>
    </source>
</evidence>
<dbReference type="SUPFAM" id="SSF52218">
    <property type="entry name" value="Flavoproteins"/>
    <property type="match status" value="1"/>
</dbReference>
<dbReference type="CDD" id="cd00051">
    <property type="entry name" value="EFh"/>
    <property type="match status" value="1"/>
</dbReference>
<proteinExistence type="inferred from homology"/>
<keyword evidence="4" id="KW-0812">Transmembrane</keyword>
<dbReference type="NCBIfam" id="TIGR01755">
    <property type="entry name" value="flav_wrbA"/>
    <property type="match status" value="1"/>
</dbReference>
<dbReference type="InterPro" id="IPR002048">
    <property type="entry name" value="EF_hand_dom"/>
</dbReference>
<feature type="domain" description="EF-hand" evidence="5">
    <location>
        <begin position="68"/>
        <end position="103"/>
    </location>
</feature>
<dbReference type="Gene3D" id="3.40.50.360">
    <property type="match status" value="1"/>
</dbReference>